<protein>
    <recommendedName>
        <fullName evidence="2">SRR1-like domain-containing protein</fullName>
    </recommendedName>
</protein>
<dbReference type="InParanoid" id="G3AN77"/>
<dbReference type="KEGG" id="spaa:SPAPADRAFT_61023"/>
<comment type="similarity">
    <text evidence="1">Belongs to the SRR1 family.</text>
</comment>
<proteinExistence type="inferred from homology"/>
<dbReference type="Proteomes" id="UP000000709">
    <property type="component" value="Unassembled WGS sequence"/>
</dbReference>
<reference evidence="3 4" key="1">
    <citation type="journal article" date="2011" name="Proc. Natl. Acad. Sci. U.S.A.">
        <title>Comparative genomics of xylose-fermenting fungi for enhanced biofuel production.</title>
        <authorList>
            <person name="Wohlbach D.J."/>
            <person name="Kuo A."/>
            <person name="Sato T.K."/>
            <person name="Potts K.M."/>
            <person name="Salamov A.A."/>
            <person name="LaButti K.M."/>
            <person name="Sun H."/>
            <person name="Clum A."/>
            <person name="Pangilinan J.L."/>
            <person name="Lindquist E.A."/>
            <person name="Lucas S."/>
            <person name="Lapidus A."/>
            <person name="Jin M."/>
            <person name="Gunawan C."/>
            <person name="Balan V."/>
            <person name="Dale B.E."/>
            <person name="Jeffries T.W."/>
            <person name="Zinkel R."/>
            <person name="Barry K.W."/>
            <person name="Grigoriev I.V."/>
            <person name="Gasch A.P."/>
        </authorList>
    </citation>
    <scope>NUCLEOTIDE SEQUENCE [LARGE SCALE GENOMIC DNA]</scope>
    <source>
        <strain evidence="4">NRRL Y-27907 / 11-Y1</strain>
    </source>
</reference>
<dbReference type="InterPro" id="IPR040044">
    <property type="entry name" value="SRR1L"/>
</dbReference>
<name>G3AN77_SPAPN</name>
<feature type="domain" description="SRR1-like" evidence="2">
    <location>
        <begin position="30"/>
        <end position="169"/>
    </location>
</feature>
<evidence type="ECO:0000313" key="3">
    <source>
        <dbReference type="EMBL" id="EGW31920.1"/>
    </source>
</evidence>
<dbReference type="RefSeq" id="XP_007375196.1">
    <property type="nucleotide sequence ID" value="XM_007375134.1"/>
</dbReference>
<sequence>MSSQFDKTKQSLSQYQKTIAESNLFASITKSLSPASDGITTIRCLALGSPIESINARYQLALLVELAKNVSASHISVYDPVFTPEDIDLFKDIFENVDTLEEFKTNSTTTLYFLPHAPLDLTETIFKTHEPMFVLANDIVSHTDRLTKAKLLETYPVLATMVHIANKSEQVDDGFKVVKKK</sequence>
<dbReference type="GeneID" id="18873686"/>
<dbReference type="AlphaFoldDB" id="G3AN77"/>
<dbReference type="GO" id="GO:0005634">
    <property type="term" value="C:nucleus"/>
    <property type="evidence" value="ECO:0007669"/>
    <property type="project" value="TreeGrafter"/>
</dbReference>
<dbReference type="FunCoup" id="G3AN77">
    <property type="interactions" value="67"/>
</dbReference>
<dbReference type="eggNOG" id="KOG3131">
    <property type="taxonomic scope" value="Eukaryota"/>
</dbReference>
<dbReference type="InterPro" id="IPR012942">
    <property type="entry name" value="SRR1-like"/>
</dbReference>
<dbReference type="PANTHER" id="PTHR28626:SF3">
    <property type="entry name" value="SRR1-LIKE PROTEIN"/>
    <property type="match status" value="1"/>
</dbReference>
<gene>
    <name evidence="3" type="ORF">SPAPADRAFT_61023</name>
</gene>
<dbReference type="PANTHER" id="PTHR28626">
    <property type="entry name" value="SRR1-LIKE PROTEIN"/>
    <property type="match status" value="1"/>
</dbReference>
<evidence type="ECO:0000313" key="4">
    <source>
        <dbReference type="Proteomes" id="UP000000709"/>
    </source>
</evidence>
<organism evidence="4">
    <name type="scientific">Spathaspora passalidarum (strain NRRL Y-27907 / 11-Y1)</name>
    <dbReference type="NCBI Taxonomy" id="619300"/>
    <lineage>
        <taxon>Eukaryota</taxon>
        <taxon>Fungi</taxon>
        <taxon>Dikarya</taxon>
        <taxon>Ascomycota</taxon>
        <taxon>Saccharomycotina</taxon>
        <taxon>Pichiomycetes</taxon>
        <taxon>Debaryomycetaceae</taxon>
        <taxon>Spathaspora</taxon>
    </lineage>
</organism>
<keyword evidence="4" id="KW-1185">Reference proteome</keyword>
<dbReference type="HOGENOM" id="CLU_084828_0_0_1"/>
<dbReference type="Pfam" id="PF07985">
    <property type="entry name" value="SRR1"/>
    <property type="match status" value="1"/>
</dbReference>
<accession>G3AN77</accession>
<dbReference type="EMBL" id="GL996502">
    <property type="protein sequence ID" value="EGW31920.1"/>
    <property type="molecule type" value="Genomic_DNA"/>
</dbReference>
<dbReference type="GO" id="GO:0005737">
    <property type="term" value="C:cytoplasm"/>
    <property type="evidence" value="ECO:0007669"/>
    <property type="project" value="TreeGrafter"/>
</dbReference>
<dbReference type="OMA" id="THIRCLA"/>
<evidence type="ECO:0000259" key="2">
    <source>
        <dbReference type="Pfam" id="PF07985"/>
    </source>
</evidence>
<feature type="non-terminal residue" evidence="3">
    <location>
        <position position="181"/>
    </location>
</feature>
<dbReference type="OrthoDB" id="551431at2759"/>
<evidence type="ECO:0000256" key="1">
    <source>
        <dbReference type="ARBA" id="ARBA00009856"/>
    </source>
</evidence>